<evidence type="ECO:0000313" key="6">
    <source>
        <dbReference type="EMBL" id="PDZ94851.1"/>
    </source>
</evidence>
<dbReference type="InterPro" id="IPR009061">
    <property type="entry name" value="DNA-bd_dom_put_sf"/>
</dbReference>
<gene>
    <name evidence="6" type="ORF">CON36_31635</name>
</gene>
<sequence length="144" mass="16729">MIEVEQIYTAQEIAEILQQEGDREMTVRKVRHYAEIGLLPDRAIINGRKRFTEEHLEYLRATRTMKKTGESLDNIKKALNHLNADNIRNIGTQLNHYSSETLINTQTHHFNSDIAFTFSNQVSSEIRNDIIETVTQILKSNKLF</sequence>
<dbReference type="AlphaFoldDB" id="A0A9X6XW31"/>
<dbReference type="PANTHER" id="PTHR30204">
    <property type="entry name" value="REDOX-CYCLING DRUG-SENSING TRANSCRIPTIONAL ACTIVATOR SOXR"/>
    <property type="match status" value="1"/>
</dbReference>
<organism evidence="6 7">
    <name type="scientific">Bacillus cereus</name>
    <dbReference type="NCBI Taxonomy" id="1396"/>
    <lineage>
        <taxon>Bacteria</taxon>
        <taxon>Bacillati</taxon>
        <taxon>Bacillota</taxon>
        <taxon>Bacilli</taxon>
        <taxon>Bacillales</taxon>
        <taxon>Bacillaceae</taxon>
        <taxon>Bacillus</taxon>
        <taxon>Bacillus cereus group</taxon>
    </lineage>
</organism>
<dbReference type="CDD" id="cd00592">
    <property type="entry name" value="HTH_MerR-like"/>
    <property type="match status" value="1"/>
</dbReference>
<accession>A0A9X6XW31</accession>
<feature type="domain" description="HTH merR-type" evidence="5">
    <location>
        <begin position="26"/>
        <end position="81"/>
    </location>
</feature>
<evidence type="ECO:0000256" key="4">
    <source>
        <dbReference type="ARBA" id="ARBA00023163"/>
    </source>
</evidence>
<protein>
    <recommendedName>
        <fullName evidence="5">HTH merR-type domain-containing protein</fullName>
    </recommendedName>
</protein>
<keyword evidence="2" id="KW-0805">Transcription regulation</keyword>
<comment type="caution">
    <text evidence="6">The sequence shown here is derived from an EMBL/GenBank/DDBJ whole genome shotgun (WGS) entry which is preliminary data.</text>
</comment>
<evidence type="ECO:0000256" key="3">
    <source>
        <dbReference type="ARBA" id="ARBA00023125"/>
    </source>
</evidence>
<dbReference type="PROSITE" id="PS50937">
    <property type="entry name" value="HTH_MERR_2"/>
    <property type="match status" value="1"/>
</dbReference>
<dbReference type="Proteomes" id="UP000219922">
    <property type="component" value="Unassembled WGS sequence"/>
</dbReference>
<dbReference type="SMART" id="SM00422">
    <property type="entry name" value="HTH_MERR"/>
    <property type="match status" value="1"/>
</dbReference>
<dbReference type="GO" id="GO:0003677">
    <property type="term" value="F:DNA binding"/>
    <property type="evidence" value="ECO:0007669"/>
    <property type="project" value="UniProtKB-KW"/>
</dbReference>
<keyword evidence="3" id="KW-0238">DNA-binding</keyword>
<dbReference type="EMBL" id="NVMX01000102">
    <property type="protein sequence ID" value="PDZ94851.1"/>
    <property type="molecule type" value="Genomic_DNA"/>
</dbReference>
<dbReference type="Pfam" id="PF13411">
    <property type="entry name" value="MerR_1"/>
    <property type="match status" value="1"/>
</dbReference>
<keyword evidence="1" id="KW-0678">Repressor</keyword>
<keyword evidence="4" id="KW-0804">Transcription</keyword>
<dbReference type="InterPro" id="IPR047057">
    <property type="entry name" value="MerR_fam"/>
</dbReference>
<dbReference type="SUPFAM" id="SSF46955">
    <property type="entry name" value="Putative DNA-binding domain"/>
    <property type="match status" value="1"/>
</dbReference>
<dbReference type="PANTHER" id="PTHR30204:SF69">
    <property type="entry name" value="MERR-FAMILY TRANSCRIPTIONAL REGULATOR"/>
    <property type="match status" value="1"/>
</dbReference>
<evidence type="ECO:0000259" key="5">
    <source>
        <dbReference type="PROSITE" id="PS50937"/>
    </source>
</evidence>
<dbReference type="Gene3D" id="1.10.1660.10">
    <property type="match status" value="1"/>
</dbReference>
<evidence type="ECO:0000313" key="7">
    <source>
        <dbReference type="Proteomes" id="UP000219922"/>
    </source>
</evidence>
<dbReference type="InterPro" id="IPR000551">
    <property type="entry name" value="MerR-type_HTH_dom"/>
</dbReference>
<proteinExistence type="predicted"/>
<dbReference type="GO" id="GO:0003700">
    <property type="term" value="F:DNA-binding transcription factor activity"/>
    <property type="evidence" value="ECO:0007669"/>
    <property type="project" value="InterPro"/>
</dbReference>
<evidence type="ECO:0000256" key="2">
    <source>
        <dbReference type="ARBA" id="ARBA00023015"/>
    </source>
</evidence>
<name>A0A9X6XW31_BACCE</name>
<evidence type="ECO:0000256" key="1">
    <source>
        <dbReference type="ARBA" id="ARBA00022491"/>
    </source>
</evidence>
<reference evidence="6 7" key="1">
    <citation type="submission" date="2017-09" db="EMBL/GenBank/DDBJ databases">
        <title>Large-scale bioinformatics analysis of Bacillus genomes uncovers conserved roles of natural products in bacterial physiology.</title>
        <authorList>
            <consortium name="Agbiome Team Llc"/>
            <person name="Bleich R.M."/>
            <person name="Grubbs K.J."/>
            <person name="Santa Maria K.C."/>
            <person name="Allen S.E."/>
            <person name="Farag S."/>
            <person name="Shank E.A."/>
            <person name="Bowers A."/>
        </authorList>
    </citation>
    <scope>NUCLEOTIDE SEQUENCE [LARGE SCALE GENOMIC DNA]</scope>
    <source>
        <strain evidence="6 7">AFS092789</strain>
    </source>
</reference>